<evidence type="ECO:0000313" key="1">
    <source>
        <dbReference type="EMBL" id="ESO02675.1"/>
    </source>
</evidence>
<dbReference type="RefSeq" id="XP_009020083.1">
    <property type="nucleotide sequence ID" value="XM_009021835.1"/>
</dbReference>
<dbReference type="EMBL" id="AMQM01000987">
    <property type="status" value="NOT_ANNOTATED_CDS"/>
    <property type="molecule type" value="Genomic_DNA"/>
</dbReference>
<organism evidence="2 3">
    <name type="scientific">Helobdella robusta</name>
    <name type="common">Californian leech</name>
    <dbReference type="NCBI Taxonomy" id="6412"/>
    <lineage>
        <taxon>Eukaryota</taxon>
        <taxon>Metazoa</taxon>
        <taxon>Spiralia</taxon>
        <taxon>Lophotrochozoa</taxon>
        <taxon>Annelida</taxon>
        <taxon>Clitellata</taxon>
        <taxon>Hirudinea</taxon>
        <taxon>Rhynchobdellida</taxon>
        <taxon>Glossiphoniidae</taxon>
        <taxon>Helobdella</taxon>
    </lineage>
</organism>
<sequence length="165" mass="18928">MAQLSSAWNRMLSKVHSFRLKLPEEFIVEDQNSCDVTLRSFIQCQRMHAWLGLKLPEEFIMEDVRLRSFIQRQRIHAWLGYVLFFFLCNLKIRGLAPVLEDNVGTGKHSTFCLCRMDDGRISALAVRLTLRSSDEILCADLNVVVGANDERWAVVGVSTFHILVS</sequence>
<dbReference type="Proteomes" id="UP000015101">
    <property type="component" value="Unassembled WGS sequence"/>
</dbReference>
<protein>
    <submittedName>
        <fullName evidence="1 2">Uncharacterized protein</fullName>
    </submittedName>
</protein>
<name>T1ES36_HELRO</name>
<dbReference type="EMBL" id="KB096742">
    <property type="protein sequence ID" value="ESO02675.1"/>
    <property type="molecule type" value="Genomic_DNA"/>
</dbReference>
<dbReference type="CTD" id="20199386"/>
<dbReference type="PANTHER" id="PTHR12766:SF7">
    <property type="entry name" value="DEATH DOMAIN-ASSOCIATED PROTEIN 6"/>
    <property type="match status" value="1"/>
</dbReference>
<dbReference type="PANTHER" id="PTHR12766">
    <property type="entry name" value="DEATH DOMAIN-ASSOCIATED PROTEIN 6 DAXX"/>
    <property type="match status" value="1"/>
</dbReference>
<dbReference type="HOGENOM" id="CLU_136996_0_0_1"/>
<keyword evidence="3" id="KW-1185">Reference proteome</keyword>
<dbReference type="GeneID" id="20199386"/>
<dbReference type="GO" id="GO:0003713">
    <property type="term" value="F:transcription coactivator activity"/>
    <property type="evidence" value="ECO:0000318"/>
    <property type="project" value="GO_Central"/>
</dbReference>
<evidence type="ECO:0000313" key="2">
    <source>
        <dbReference type="EnsemblMetazoa" id="HelroP161967"/>
    </source>
</evidence>
<proteinExistence type="predicted"/>
<dbReference type="EnsemblMetazoa" id="HelroT161967">
    <property type="protein sequence ID" value="HelroP161967"/>
    <property type="gene ID" value="HelroG161967"/>
</dbReference>
<dbReference type="AlphaFoldDB" id="T1ES36"/>
<reference evidence="2" key="3">
    <citation type="submission" date="2015-06" db="UniProtKB">
        <authorList>
            <consortium name="EnsemblMetazoa"/>
        </authorList>
    </citation>
    <scope>IDENTIFICATION</scope>
</reference>
<dbReference type="GO" id="GO:0003714">
    <property type="term" value="F:transcription corepressor activity"/>
    <property type="evidence" value="ECO:0000318"/>
    <property type="project" value="GO_Central"/>
</dbReference>
<dbReference type="eggNOG" id="ENOG502T71Z">
    <property type="taxonomic scope" value="Eukaryota"/>
</dbReference>
<reference evidence="3" key="1">
    <citation type="submission" date="2012-12" db="EMBL/GenBank/DDBJ databases">
        <authorList>
            <person name="Hellsten U."/>
            <person name="Grimwood J."/>
            <person name="Chapman J.A."/>
            <person name="Shapiro H."/>
            <person name="Aerts A."/>
            <person name="Otillar R.P."/>
            <person name="Terry A.Y."/>
            <person name="Boore J.L."/>
            <person name="Simakov O."/>
            <person name="Marletaz F."/>
            <person name="Cho S.-J."/>
            <person name="Edsinger-Gonzales E."/>
            <person name="Havlak P."/>
            <person name="Kuo D.-H."/>
            <person name="Larsson T."/>
            <person name="Lv J."/>
            <person name="Arendt D."/>
            <person name="Savage R."/>
            <person name="Osoegawa K."/>
            <person name="de Jong P."/>
            <person name="Lindberg D.R."/>
            <person name="Seaver E.C."/>
            <person name="Weisblat D.A."/>
            <person name="Putnam N.H."/>
            <person name="Grigoriev I.V."/>
            <person name="Rokhsar D.S."/>
        </authorList>
    </citation>
    <scope>NUCLEOTIDE SEQUENCE</scope>
</reference>
<accession>T1ES36</accession>
<evidence type="ECO:0000313" key="3">
    <source>
        <dbReference type="Proteomes" id="UP000015101"/>
    </source>
</evidence>
<reference evidence="1 3" key="2">
    <citation type="journal article" date="2013" name="Nature">
        <title>Insights into bilaterian evolution from three spiralian genomes.</title>
        <authorList>
            <person name="Simakov O."/>
            <person name="Marletaz F."/>
            <person name="Cho S.J."/>
            <person name="Edsinger-Gonzales E."/>
            <person name="Havlak P."/>
            <person name="Hellsten U."/>
            <person name="Kuo D.H."/>
            <person name="Larsson T."/>
            <person name="Lv J."/>
            <person name="Arendt D."/>
            <person name="Savage R."/>
            <person name="Osoegawa K."/>
            <person name="de Jong P."/>
            <person name="Grimwood J."/>
            <person name="Chapman J.A."/>
            <person name="Shapiro H."/>
            <person name="Aerts A."/>
            <person name="Otillar R.P."/>
            <person name="Terry A.Y."/>
            <person name="Boore J.L."/>
            <person name="Grigoriev I.V."/>
            <person name="Lindberg D.R."/>
            <person name="Seaver E.C."/>
            <person name="Weisblat D.A."/>
            <person name="Putnam N.H."/>
            <person name="Rokhsar D.S."/>
        </authorList>
    </citation>
    <scope>NUCLEOTIDE SEQUENCE</scope>
</reference>
<dbReference type="GO" id="GO:0050681">
    <property type="term" value="F:nuclear androgen receptor binding"/>
    <property type="evidence" value="ECO:0000318"/>
    <property type="project" value="GO_Central"/>
</dbReference>
<gene>
    <name evidence="2" type="primary">20199386</name>
    <name evidence="1" type="ORF">HELRODRAFT_161967</name>
</gene>
<dbReference type="GO" id="GO:0016605">
    <property type="term" value="C:PML body"/>
    <property type="evidence" value="ECO:0000318"/>
    <property type="project" value="GO_Central"/>
</dbReference>
<dbReference type="InParanoid" id="T1ES36"/>
<dbReference type="KEGG" id="hro:HELRODRAFT_161967"/>